<dbReference type="PANTHER" id="PTHR33154">
    <property type="entry name" value="TRANSCRIPTIONAL REGULATOR, ARSR FAMILY"/>
    <property type="match status" value="1"/>
</dbReference>
<dbReference type="InterPro" id="IPR051081">
    <property type="entry name" value="HTH_MetalResp_TranReg"/>
</dbReference>
<evidence type="ECO:0000256" key="1">
    <source>
        <dbReference type="ARBA" id="ARBA00023015"/>
    </source>
</evidence>
<dbReference type="Pfam" id="PF01022">
    <property type="entry name" value="HTH_5"/>
    <property type="match status" value="1"/>
</dbReference>
<dbReference type="AlphaFoldDB" id="A0A132N809"/>
<proteinExistence type="predicted"/>
<comment type="caution">
    <text evidence="6">The sequence shown here is derived from an EMBL/GenBank/DDBJ whole genome shotgun (WGS) entry which is preliminary data.</text>
</comment>
<dbReference type="InterPro" id="IPR011991">
    <property type="entry name" value="ArsR-like_HTH"/>
</dbReference>
<dbReference type="PROSITE" id="PS00846">
    <property type="entry name" value="HTH_ARSR_1"/>
    <property type="match status" value="1"/>
</dbReference>
<dbReference type="OrthoDB" id="9798835at2"/>
<dbReference type="EMBL" id="JYIK01001108">
    <property type="protein sequence ID" value="KWX06268.1"/>
    <property type="molecule type" value="Genomic_DNA"/>
</dbReference>
<evidence type="ECO:0000256" key="3">
    <source>
        <dbReference type="ARBA" id="ARBA00023163"/>
    </source>
</evidence>
<protein>
    <submittedName>
        <fullName evidence="6">ArsR family transcriptional regulator</fullName>
    </submittedName>
</protein>
<evidence type="ECO:0000313" key="5">
    <source>
        <dbReference type="EMBL" id="KWW97732.1"/>
    </source>
</evidence>
<dbReference type="InterPro" id="IPR001845">
    <property type="entry name" value="HTH_ArsR_DNA-bd_dom"/>
</dbReference>
<dbReference type="NCBIfam" id="NF033788">
    <property type="entry name" value="HTH_metalloreg"/>
    <property type="match status" value="1"/>
</dbReference>
<reference evidence="6 8" key="1">
    <citation type="submission" date="2015-02" db="EMBL/GenBank/DDBJ databases">
        <title>Physiological reanalysis, assessment of diazotrophy, and genome sequences of multiple isolates of Streptomyces thermoautotrophicus.</title>
        <authorList>
            <person name="MacKellar D.C."/>
            <person name="Lieber L."/>
            <person name="Norman J."/>
            <person name="Bolger A."/>
            <person name="Tobin C."/>
            <person name="Murray J.W."/>
            <person name="Prell J."/>
        </authorList>
    </citation>
    <scope>NUCLEOTIDE SEQUENCE [LARGE SCALE GENOMIC DNA]</scope>
    <source>
        <strain evidence="6 8">UBT1</strain>
    </source>
</reference>
<dbReference type="SUPFAM" id="SSF46785">
    <property type="entry name" value="Winged helix' DNA-binding domain"/>
    <property type="match status" value="1"/>
</dbReference>
<evidence type="ECO:0000313" key="7">
    <source>
        <dbReference type="Proteomes" id="UP000070598"/>
    </source>
</evidence>
<keyword evidence="2" id="KW-0238">DNA-binding</keyword>
<evidence type="ECO:0000259" key="4">
    <source>
        <dbReference type="PROSITE" id="PS50987"/>
    </source>
</evidence>
<dbReference type="GO" id="GO:0003677">
    <property type="term" value="F:DNA binding"/>
    <property type="evidence" value="ECO:0007669"/>
    <property type="project" value="UniProtKB-KW"/>
</dbReference>
<dbReference type="EMBL" id="JYIJ01000019">
    <property type="protein sequence ID" value="KWW97732.1"/>
    <property type="molecule type" value="Genomic_DNA"/>
</dbReference>
<dbReference type="PROSITE" id="PS50987">
    <property type="entry name" value="HTH_ARSR_2"/>
    <property type="match status" value="1"/>
</dbReference>
<name>A0A132N809_9ACTN</name>
<dbReference type="PRINTS" id="PR00778">
    <property type="entry name" value="HTHARSR"/>
</dbReference>
<dbReference type="InterPro" id="IPR036388">
    <property type="entry name" value="WH-like_DNA-bd_sf"/>
</dbReference>
<evidence type="ECO:0000256" key="2">
    <source>
        <dbReference type="ARBA" id="ARBA00023125"/>
    </source>
</evidence>
<reference evidence="7" key="2">
    <citation type="submission" date="2015-02" db="EMBL/GenBank/DDBJ databases">
        <title>Physiological reanalysis, assessment of diazotrophy, and genome sequences of multiple isolates of Streptomyces thermoautotrophicus.</title>
        <authorList>
            <person name="MacKellar D.C."/>
            <person name="Lieber L."/>
            <person name="Norman J."/>
            <person name="Bolger A."/>
            <person name="Tobin C."/>
            <person name="Murray J.W."/>
            <person name="Friesen M."/>
            <person name="Prell J."/>
        </authorList>
    </citation>
    <scope>NUCLEOTIDE SEQUENCE [LARGE SCALE GENOMIC DNA]</scope>
    <source>
        <strain evidence="7">UBT1</strain>
    </source>
</reference>
<dbReference type="InterPro" id="IPR036390">
    <property type="entry name" value="WH_DNA-bd_sf"/>
</dbReference>
<dbReference type="InterPro" id="IPR018334">
    <property type="entry name" value="ArsR_HTH"/>
</dbReference>
<dbReference type="Proteomes" id="UP000070659">
    <property type="component" value="Unassembled WGS sequence"/>
</dbReference>
<dbReference type="SMART" id="SM00418">
    <property type="entry name" value="HTH_ARSR"/>
    <property type="match status" value="1"/>
</dbReference>
<feature type="domain" description="HTH arsR-type" evidence="4">
    <location>
        <begin position="1"/>
        <end position="91"/>
    </location>
</feature>
<organism evidence="6 7">
    <name type="scientific">Carbonactinospora thermoautotrophica</name>
    <dbReference type="NCBI Taxonomy" id="1469144"/>
    <lineage>
        <taxon>Bacteria</taxon>
        <taxon>Bacillati</taxon>
        <taxon>Actinomycetota</taxon>
        <taxon>Actinomycetes</taxon>
        <taxon>Kitasatosporales</taxon>
        <taxon>Carbonactinosporaceae</taxon>
        <taxon>Carbonactinospora</taxon>
    </lineage>
</organism>
<keyword evidence="3" id="KW-0804">Transcription</keyword>
<gene>
    <name evidence="5" type="ORF">TH66_19790</name>
    <name evidence="6" type="ORF">TR74_22515</name>
</gene>
<keyword evidence="1" id="KW-0805">Transcription regulation</keyword>
<evidence type="ECO:0000313" key="6">
    <source>
        <dbReference type="EMBL" id="KWX06268.1"/>
    </source>
</evidence>
<dbReference type="GO" id="GO:0003700">
    <property type="term" value="F:DNA-binding transcription factor activity"/>
    <property type="evidence" value="ECO:0007669"/>
    <property type="project" value="InterPro"/>
</dbReference>
<sequence length="91" mass="10413">MPRQEAERLARLFKAVADPTRLQLLSMIQGSPTGEACVCDLTEPFGLTQPTISHHLKILIDAGLLRREKRAIWSWYSITPEHHDTLRRLLP</sequence>
<dbReference type="PANTHER" id="PTHR33154:SF18">
    <property type="entry name" value="ARSENICAL RESISTANCE OPERON REPRESSOR"/>
    <property type="match status" value="1"/>
</dbReference>
<dbReference type="Gene3D" id="1.10.10.10">
    <property type="entry name" value="Winged helix-like DNA-binding domain superfamily/Winged helix DNA-binding domain"/>
    <property type="match status" value="1"/>
</dbReference>
<dbReference type="Proteomes" id="UP000070598">
    <property type="component" value="Unassembled WGS sequence"/>
</dbReference>
<dbReference type="CDD" id="cd00090">
    <property type="entry name" value="HTH_ARSR"/>
    <property type="match status" value="1"/>
</dbReference>
<accession>A0A132N809</accession>
<evidence type="ECO:0000313" key="8">
    <source>
        <dbReference type="Proteomes" id="UP000070659"/>
    </source>
</evidence>
<dbReference type="PATRIC" id="fig|1469144.8.peg.554"/>